<reference evidence="1" key="1">
    <citation type="journal article" date="2023" name="Mol. Biol. Evol.">
        <title>Third-Generation Sequencing Reveals the Adaptive Role of the Epigenome in Three Deep-Sea Polychaetes.</title>
        <authorList>
            <person name="Perez M."/>
            <person name="Aroh O."/>
            <person name="Sun Y."/>
            <person name="Lan Y."/>
            <person name="Juniper S.K."/>
            <person name="Young C.R."/>
            <person name="Angers B."/>
            <person name="Qian P.Y."/>
        </authorList>
    </citation>
    <scope>NUCLEOTIDE SEQUENCE</scope>
    <source>
        <strain evidence="1">P08H-3</strain>
    </source>
</reference>
<keyword evidence="2" id="KW-1185">Reference proteome</keyword>
<comment type="caution">
    <text evidence="1">The sequence shown here is derived from an EMBL/GenBank/DDBJ whole genome shotgun (WGS) entry which is preliminary data.</text>
</comment>
<dbReference type="Proteomes" id="UP001208570">
    <property type="component" value="Unassembled WGS sequence"/>
</dbReference>
<accession>A0AAD9JGP1</accession>
<organism evidence="1 2">
    <name type="scientific">Paralvinella palmiformis</name>
    <dbReference type="NCBI Taxonomy" id="53620"/>
    <lineage>
        <taxon>Eukaryota</taxon>
        <taxon>Metazoa</taxon>
        <taxon>Spiralia</taxon>
        <taxon>Lophotrochozoa</taxon>
        <taxon>Annelida</taxon>
        <taxon>Polychaeta</taxon>
        <taxon>Sedentaria</taxon>
        <taxon>Canalipalpata</taxon>
        <taxon>Terebellida</taxon>
        <taxon>Terebelliformia</taxon>
        <taxon>Alvinellidae</taxon>
        <taxon>Paralvinella</taxon>
    </lineage>
</organism>
<sequence>MLGRKLKSRLDLVRPYIASRVLSNQNQQKYYHDRHTKSRTIDIDDTVHVRKFAKGPNWLSG</sequence>
<evidence type="ECO:0000313" key="2">
    <source>
        <dbReference type="Proteomes" id="UP001208570"/>
    </source>
</evidence>
<dbReference type="EMBL" id="JAODUP010000332">
    <property type="protein sequence ID" value="KAK2152323.1"/>
    <property type="molecule type" value="Genomic_DNA"/>
</dbReference>
<gene>
    <name evidence="1" type="ORF">LSH36_333g00013</name>
</gene>
<proteinExistence type="predicted"/>
<name>A0AAD9JGP1_9ANNE</name>
<dbReference type="AlphaFoldDB" id="A0AAD9JGP1"/>
<evidence type="ECO:0000313" key="1">
    <source>
        <dbReference type="EMBL" id="KAK2152323.1"/>
    </source>
</evidence>
<protein>
    <submittedName>
        <fullName evidence="1">Uncharacterized protein</fullName>
    </submittedName>
</protein>